<dbReference type="AlphaFoldDB" id="A0A345D8D5"/>
<dbReference type="RefSeq" id="WP_114561900.1">
    <property type="nucleotide sequence ID" value="NZ_CP031124.1"/>
</dbReference>
<feature type="chain" id="PRO_5016574641" evidence="1">
    <location>
        <begin position="19"/>
        <end position="138"/>
    </location>
</feature>
<sequence length="138" mass="14954">MKKAIWAGLMAWSTASLAAPQVLMDATNAYKKGGAQSFVATLLKDSVTLQLANMSAADLQRSFESIETTCGPFTGMDVVREVDVSPLSKMVYFSLNYGKCALFSNALFYKSAQGEVLASVAAYTNPYTAWPRFLIEGK</sequence>
<proteinExistence type="predicted"/>
<reference evidence="3" key="1">
    <citation type="submission" date="2018-07" db="EMBL/GenBank/DDBJ databases">
        <authorList>
            <person name="Kim H."/>
        </authorList>
    </citation>
    <scope>NUCLEOTIDE SEQUENCE [LARGE SCALE GENOMIC DNA]</scope>
    <source>
        <strain evidence="3">F02</strain>
    </source>
</reference>
<keyword evidence="3" id="KW-1185">Reference proteome</keyword>
<evidence type="ECO:0000256" key="1">
    <source>
        <dbReference type="SAM" id="SignalP"/>
    </source>
</evidence>
<evidence type="ECO:0000313" key="2">
    <source>
        <dbReference type="EMBL" id="AXF84623.1"/>
    </source>
</evidence>
<organism evidence="2 3">
    <name type="scientific">Ephemeroptericola cinctiostellae</name>
    <dbReference type="NCBI Taxonomy" id="2268024"/>
    <lineage>
        <taxon>Bacteria</taxon>
        <taxon>Pseudomonadati</taxon>
        <taxon>Pseudomonadota</taxon>
        <taxon>Betaproteobacteria</taxon>
        <taxon>Burkholderiales</taxon>
        <taxon>Burkholderiaceae</taxon>
        <taxon>Ephemeroptericola</taxon>
    </lineage>
</organism>
<keyword evidence="1" id="KW-0732">Signal</keyword>
<name>A0A345D8D5_9BURK</name>
<protein>
    <submittedName>
        <fullName evidence="2">Uncharacterized protein</fullName>
    </submittedName>
</protein>
<evidence type="ECO:0000313" key="3">
    <source>
        <dbReference type="Proteomes" id="UP000252182"/>
    </source>
</evidence>
<gene>
    <name evidence="2" type="ORF">DTO96_100333</name>
</gene>
<accession>A0A345D8D5</accession>
<dbReference type="EMBL" id="CP031124">
    <property type="protein sequence ID" value="AXF84623.1"/>
    <property type="molecule type" value="Genomic_DNA"/>
</dbReference>
<dbReference type="Proteomes" id="UP000252182">
    <property type="component" value="Chromosome"/>
</dbReference>
<feature type="signal peptide" evidence="1">
    <location>
        <begin position="1"/>
        <end position="18"/>
    </location>
</feature>
<dbReference type="KEGG" id="hyf:DTO96_100333"/>